<reference evidence="2 3" key="1">
    <citation type="submission" date="2019-08" db="EMBL/GenBank/DDBJ databases">
        <title>Deep-cultivation of Planctomycetes and their phenomic and genomic characterization uncovers novel biology.</title>
        <authorList>
            <person name="Wiegand S."/>
            <person name="Jogler M."/>
            <person name="Boedeker C."/>
            <person name="Pinto D."/>
            <person name="Vollmers J."/>
            <person name="Rivas-Marin E."/>
            <person name="Kohn T."/>
            <person name="Peeters S.H."/>
            <person name="Heuer A."/>
            <person name="Rast P."/>
            <person name="Oberbeckmann S."/>
            <person name="Bunk B."/>
            <person name="Jeske O."/>
            <person name="Meyerdierks A."/>
            <person name="Storesund J.E."/>
            <person name="Kallscheuer N."/>
            <person name="Luecker S."/>
            <person name="Lage O.M."/>
            <person name="Pohl T."/>
            <person name="Merkel B.J."/>
            <person name="Hornburger P."/>
            <person name="Mueller R.-W."/>
            <person name="Bruemmer F."/>
            <person name="Labrenz M."/>
            <person name="Spormann A.M."/>
            <person name="Op den Camp H."/>
            <person name="Overmann J."/>
            <person name="Amann R."/>
            <person name="Jetten M.S.M."/>
            <person name="Mascher T."/>
            <person name="Medema M.H."/>
            <person name="Devos D.P."/>
            <person name="Kaster A.-K."/>
            <person name="Ovreas L."/>
            <person name="Rohde M."/>
            <person name="Galperin M.Y."/>
            <person name="Jogler C."/>
        </authorList>
    </citation>
    <scope>NUCLEOTIDE SEQUENCE [LARGE SCALE GENOMIC DNA]</scope>
    <source>
        <strain evidence="2 3">UC8</strain>
    </source>
</reference>
<protein>
    <recommendedName>
        <fullName evidence="4">Dynamin family protein</fullName>
    </recommendedName>
</protein>
<proteinExistence type="predicted"/>
<dbReference type="Gene3D" id="3.40.50.300">
    <property type="entry name" value="P-loop containing nucleotide triphosphate hydrolases"/>
    <property type="match status" value="1"/>
</dbReference>
<keyword evidence="3" id="KW-1185">Reference proteome</keyword>
<evidence type="ECO:0000256" key="1">
    <source>
        <dbReference type="SAM" id="MobiDB-lite"/>
    </source>
</evidence>
<organism evidence="2 3">
    <name type="scientific">Roseimaritima ulvae</name>
    <dbReference type="NCBI Taxonomy" id="980254"/>
    <lineage>
        <taxon>Bacteria</taxon>
        <taxon>Pseudomonadati</taxon>
        <taxon>Planctomycetota</taxon>
        <taxon>Planctomycetia</taxon>
        <taxon>Pirellulales</taxon>
        <taxon>Pirellulaceae</taxon>
        <taxon>Roseimaritima</taxon>
    </lineage>
</organism>
<feature type="region of interest" description="Disordered" evidence="1">
    <location>
        <begin position="297"/>
        <end position="318"/>
    </location>
</feature>
<dbReference type="EMBL" id="CP042914">
    <property type="protein sequence ID" value="QEG40381.1"/>
    <property type="molecule type" value="Genomic_DNA"/>
</dbReference>
<gene>
    <name evidence="2" type="ORF">UC8_23910</name>
</gene>
<sequence>MFGFGKTRDEQHVRWAQLLPLLEDDDRRAAAERLYPNPGRESFLTALRRIDAQAAEGVLAAGRQLERAAPLAEQPTVAIAGMLNSGKTSLVASFLSPAGQRRSLRGANNREGTHRFVLWLPEAWRNDAELWGLLLSRIGETLGQPPEMLSDDLATAHRQYNNDAGDPALLSVPLVATDPGLDEAGVGLLDCPDIVSDSSFGRGDPETRRDLLGRAATLCSAFLVVTTPEQFRDRDLADHLRIASDLMPGVPRLLAVNKIRPRQSPDQVWETFQPLAEQYRVETIYAAYDFDIDKSRPYIPTDPDAPRRSDSDDDPLPVFFSLTDNPDDHPPAAISRDRFLNQLPRQLDRAKLFNRFRIALEAALRTAVWDQGLGALQAGAEACEREAERVRQMLLASALEFFANRQPGGQIIELRLHQSERIVRQLTDAFSASAPWYARWGVRMNAYVSKVIGGTKDLFRQIVPTAVARQKANEVRQSMTKGEFGGILTAERLDYALRQHGAVDRLAGHPDGEQLTRLSTETIERFERDDFTALDAKRLDDSVRQMWKEVPITKKLSAGLTPLTASLAAFGAVLLIPVDFGGTMLVASASIPELLAAAGLSAFATYWSGKQTTNSVGQQAAMQQLSDFTAVLCDTLGVPRTTEPMHVTVGNKDIALPLPSIRQHEPVGEAMILWRTRKAFETELQEQLPRLTNK</sequence>
<dbReference type="OrthoDB" id="221622at2"/>
<dbReference type="KEGG" id="rul:UC8_23910"/>
<accession>A0A5B9R2A9</accession>
<evidence type="ECO:0008006" key="4">
    <source>
        <dbReference type="Google" id="ProtNLM"/>
    </source>
</evidence>
<name>A0A5B9R2A9_9BACT</name>
<dbReference type="Proteomes" id="UP000325286">
    <property type="component" value="Chromosome"/>
</dbReference>
<dbReference type="InterPro" id="IPR027417">
    <property type="entry name" value="P-loop_NTPase"/>
</dbReference>
<dbReference type="AlphaFoldDB" id="A0A5B9R2A9"/>
<dbReference type="SUPFAM" id="SSF52540">
    <property type="entry name" value="P-loop containing nucleoside triphosphate hydrolases"/>
    <property type="match status" value="1"/>
</dbReference>
<evidence type="ECO:0000313" key="2">
    <source>
        <dbReference type="EMBL" id="QEG40381.1"/>
    </source>
</evidence>
<dbReference type="RefSeq" id="WP_068142644.1">
    <property type="nucleotide sequence ID" value="NZ_CP042914.1"/>
</dbReference>
<evidence type="ECO:0000313" key="3">
    <source>
        <dbReference type="Proteomes" id="UP000325286"/>
    </source>
</evidence>